<feature type="transmembrane region" description="Helical" evidence="5">
    <location>
        <begin position="6"/>
        <end position="26"/>
    </location>
</feature>
<dbReference type="AlphaFoldDB" id="A0A3B1CHV8"/>
<proteinExistence type="predicted"/>
<dbReference type="GO" id="GO:0015990">
    <property type="term" value="P:electron transport coupled proton transport"/>
    <property type="evidence" value="ECO:0007669"/>
    <property type="project" value="TreeGrafter"/>
</dbReference>
<dbReference type="GO" id="GO:0016020">
    <property type="term" value="C:membrane"/>
    <property type="evidence" value="ECO:0007669"/>
    <property type="project" value="UniProtKB-SubCell"/>
</dbReference>
<dbReference type="NCBIfam" id="TIGR01974">
    <property type="entry name" value="NDH_I_L"/>
    <property type="match status" value="1"/>
</dbReference>
<evidence type="ECO:0000256" key="2">
    <source>
        <dbReference type="ARBA" id="ARBA00022692"/>
    </source>
</evidence>
<feature type="transmembrane region" description="Helical" evidence="5">
    <location>
        <begin position="145"/>
        <end position="163"/>
    </location>
</feature>
<dbReference type="InterPro" id="IPR018393">
    <property type="entry name" value="NADHpl_OxRdtase_5_subgr"/>
</dbReference>
<feature type="transmembrane region" description="Helical" evidence="5">
    <location>
        <begin position="382"/>
        <end position="401"/>
    </location>
</feature>
<dbReference type="PANTHER" id="PTHR42829">
    <property type="entry name" value="NADH-UBIQUINONE OXIDOREDUCTASE CHAIN 5"/>
    <property type="match status" value="1"/>
</dbReference>
<reference evidence="8" key="1">
    <citation type="submission" date="2018-06" db="EMBL/GenBank/DDBJ databases">
        <authorList>
            <person name="Zhirakovskaya E."/>
        </authorList>
    </citation>
    <scope>NUCLEOTIDE SEQUENCE</scope>
</reference>
<evidence type="ECO:0000313" key="8">
    <source>
        <dbReference type="EMBL" id="VAX26161.1"/>
    </source>
</evidence>
<feature type="transmembrane region" description="Helical" evidence="5">
    <location>
        <begin position="312"/>
        <end position="338"/>
    </location>
</feature>
<dbReference type="EC" id="1.6.5.3" evidence="8"/>
<dbReference type="GO" id="GO:0003954">
    <property type="term" value="F:NADH dehydrogenase activity"/>
    <property type="evidence" value="ECO:0007669"/>
    <property type="project" value="TreeGrafter"/>
</dbReference>
<evidence type="ECO:0000259" key="7">
    <source>
        <dbReference type="Pfam" id="PF00662"/>
    </source>
</evidence>
<feature type="transmembrane region" description="Helical" evidence="5">
    <location>
        <begin position="421"/>
        <end position="441"/>
    </location>
</feature>
<feature type="domain" description="NADH-Ubiquinone oxidoreductase (complex I) chain 5 N-terminal" evidence="7">
    <location>
        <begin position="72"/>
        <end position="122"/>
    </location>
</feature>
<protein>
    <submittedName>
        <fullName evidence="8">NADH-ubiquinone oxidoreductase chain L</fullName>
        <ecNumber evidence="8">1.6.5.3</ecNumber>
    </submittedName>
</protein>
<feature type="transmembrane region" description="Helical" evidence="5">
    <location>
        <begin position="344"/>
        <end position="361"/>
    </location>
</feature>
<feature type="transmembrane region" description="Helical" evidence="5">
    <location>
        <begin position="519"/>
        <end position="541"/>
    </location>
</feature>
<feature type="domain" description="NADH:quinone oxidoreductase/Mrp antiporter transmembrane" evidence="6">
    <location>
        <begin position="139"/>
        <end position="417"/>
    </location>
</feature>
<sequence>MWGLENIWLVPLLPLLGAIINGVFGFRISKWWIGFWAVGSTGLSFLIAMCAFSGILSMDPHERVYENILYTWIDSGSFVAEAGIQVDPLSSIYLLIVTGVGFLIHVYSIGYMSHEKAYSRYFSYLNLFMFSMLILILGNNFLLMFIGWEGVGLCSYLLIGYYYEKKSAADAGKKAFVMNRIGDFGFLLAIMWIFSVFGSVDYTTVFPIAHEKLAYAGVAVTGITLLLFLGAIGKSAQIPLYTWLPDAMEGPTPVSALIHAATMVTAGVYMVCRAAALFNLAPFTMMMVAIIGAVTAIFAATMGLYQNDIKRVLAYSTVSQLGYMFLAVGVGAYVAAVFHVMTHAFFKACLFLGSGSVIHGMSGEQDMREMGGLKDKMPKTHFTFLISTLAIAGIPVFAGFFSKDEILLSAFLGHTPGHMVYWGLATIAAALTAFYMFRLYFMTFTGDLRAKDKHVRDHVHESPNVMTTPLMILAFLAAVGGFLGFPIIKGAHALNNFLHPVFATHGVPEHPHPSIGLELALMVFSVCVAGLGILVAWYYYYKNPSKAQALSEQKGIIGLTYKVMQNKYYIDEIYDALIVRPSIWISDKFLWKIFDIKGIDGAVNGVGAFFKGFGSSVRLLSTGMVRSYALAIVAGCVFLAGYWILATGGS</sequence>
<dbReference type="InterPro" id="IPR001750">
    <property type="entry name" value="ND/Mrp_TM"/>
</dbReference>
<feature type="transmembrane region" description="Helical" evidence="5">
    <location>
        <begin position="283"/>
        <end position="305"/>
    </location>
</feature>
<evidence type="ECO:0000256" key="4">
    <source>
        <dbReference type="ARBA" id="ARBA00023136"/>
    </source>
</evidence>
<keyword evidence="2 5" id="KW-0812">Transmembrane</keyword>
<organism evidence="8">
    <name type="scientific">hydrothermal vent metagenome</name>
    <dbReference type="NCBI Taxonomy" id="652676"/>
    <lineage>
        <taxon>unclassified sequences</taxon>
        <taxon>metagenomes</taxon>
        <taxon>ecological metagenomes</taxon>
    </lineage>
</organism>
<keyword evidence="4 5" id="KW-0472">Membrane</keyword>
<gene>
    <name evidence="8" type="ORF">MNBD_NITROSPINAE02-1689</name>
</gene>
<dbReference type="PANTHER" id="PTHR42829:SF2">
    <property type="entry name" value="NADH-UBIQUINONE OXIDOREDUCTASE CHAIN 5"/>
    <property type="match status" value="1"/>
</dbReference>
<dbReference type="PRINTS" id="PR01435">
    <property type="entry name" value="NPOXDRDTASE5"/>
</dbReference>
<evidence type="ECO:0000259" key="6">
    <source>
        <dbReference type="Pfam" id="PF00361"/>
    </source>
</evidence>
<keyword evidence="3 5" id="KW-1133">Transmembrane helix</keyword>
<keyword evidence="8" id="KW-0830">Ubiquinone</keyword>
<feature type="transmembrane region" description="Helical" evidence="5">
    <location>
        <begin position="470"/>
        <end position="488"/>
    </location>
</feature>
<evidence type="ECO:0000256" key="5">
    <source>
        <dbReference type="SAM" id="Phobius"/>
    </source>
</evidence>
<feature type="transmembrane region" description="Helical" evidence="5">
    <location>
        <begin position="91"/>
        <end position="109"/>
    </location>
</feature>
<feature type="transmembrane region" description="Helical" evidence="5">
    <location>
        <begin position="628"/>
        <end position="645"/>
    </location>
</feature>
<dbReference type="InterPro" id="IPR001516">
    <property type="entry name" value="Proton_antipo_N"/>
</dbReference>
<dbReference type="EMBL" id="UOGE01000117">
    <property type="protein sequence ID" value="VAX26161.1"/>
    <property type="molecule type" value="Genomic_DNA"/>
</dbReference>
<feature type="transmembrane region" description="Helical" evidence="5">
    <location>
        <begin position="214"/>
        <end position="233"/>
    </location>
</feature>
<dbReference type="GO" id="GO:0048038">
    <property type="term" value="F:quinone binding"/>
    <property type="evidence" value="ECO:0007669"/>
    <property type="project" value="UniProtKB-KW"/>
</dbReference>
<feature type="transmembrane region" description="Helical" evidence="5">
    <location>
        <begin position="184"/>
        <end position="202"/>
    </location>
</feature>
<dbReference type="InterPro" id="IPR003945">
    <property type="entry name" value="NU5C-like"/>
</dbReference>
<dbReference type="Gene3D" id="1.20.5.2700">
    <property type="match status" value="1"/>
</dbReference>
<dbReference type="GO" id="GO:0042773">
    <property type="term" value="P:ATP synthesis coupled electron transport"/>
    <property type="evidence" value="ECO:0007669"/>
    <property type="project" value="InterPro"/>
</dbReference>
<dbReference type="Pfam" id="PF00361">
    <property type="entry name" value="Proton_antipo_M"/>
    <property type="match status" value="1"/>
</dbReference>
<feature type="transmembrane region" description="Helical" evidence="5">
    <location>
        <begin position="254"/>
        <end position="277"/>
    </location>
</feature>
<accession>A0A3B1CHV8</accession>
<comment type="subcellular location">
    <subcellularLocation>
        <location evidence="1">Membrane</location>
        <topology evidence="1">Multi-pass membrane protein</topology>
    </subcellularLocation>
</comment>
<evidence type="ECO:0000256" key="3">
    <source>
        <dbReference type="ARBA" id="ARBA00022989"/>
    </source>
</evidence>
<dbReference type="GO" id="GO:0008137">
    <property type="term" value="F:NADH dehydrogenase (ubiquinone) activity"/>
    <property type="evidence" value="ECO:0007669"/>
    <property type="project" value="InterPro"/>
</dbReference>
<feature type="transmembrane region" description="Helical" evidence="5">
    <location>
        <begin position="121"/>
        <end position="139"/>
    </location>
</feature>
<dbReference type="PRINTS" id="PR01434">
    <property type="entry name" value="NADHDHGNASE5"/>
</dbReference>
<dbReference type="Pfam" id="PF00662">
    <property type="entry name" value="Proton_antipo_N"/>
    <property type="match status" value="1"/>
</dbReference>
<evidence type="ECO:0000256" key="1">
    <source>
        <dbReference type="ARBA" id="ARBA00004141"/>
    </source>
</evidence>
<feature type="transmembrane region" description="Helical" evidence="5">
    <location>
        <begin position="33"/>
        <end position="56"/>
    </location>
</feature>
<keyword evidence="8" id="KW-0560">Oxidoreductase</keyword>
<dbReference type="NCBIfam" id="NF005141">
    <property type="entry name" value="PRK06590.1"/>
    <property type="match status" value="1"/>
</dbReference>
<name>A0A3B1CHV8_9ZZZZ</name>